<sequence>MIDKWFIEDIDNQLAKRKRVVVLDPTRSYAFLIKLLQDKGYTVLHTDEKAAKEWQRVKDEMLLRYQAETDYADQNVVFYATRPKEQLSFIFDYCFTHGCVDFSQPVQWLKERLFAATGLQIMLESNLLLTAAKLSVGKTLEWWKKILQNLEDLISLEDELLPFLSNPVGYFANKDDDIKRLFEEKLFELLGQPYTQKPPQTLAKEVAHLIFTQLLNNDIKPELLAIYRKWVDSQTYSQSLKKYAEEYKIPADVNIWNVHPDHCFKQIDLCQLKEIAQNFRNRPFVGEKIQKLQERVKSRYARQFLPGWQNDLITLVSFDTKPLAGCSNIHKVVEFYTSSFYKVDRAIRNLYAEFINEEEIIRPIQEYYESLNSELLSHWFEYINEYKPNQAGYLADLFKQAQPKTAVIVGDGIRYEMAEYVSAQLSGSFQVSKEVMLAGVPSETEHNMSALYMQAGEIDKLQKNREKRLLELTGKEIVFKNLEALNYGETADYLVLTYKDIDSAGEKLQLGALKLFGEFEKVLVEKIELLIKKGYKVHLVTDHGFVLTGLLDEADKIEADVSGKAEIHERYIRTVEKQNKPNWVEFTEKYGDRNYVYVTKNHRPFKSVGVYGFAHGGLTPQEVIIPNFVFEKKQASVEGLKVVIQNKSELAEVVGENFGLKVKAAESTGDLFAASRKIQVILFTENKQFSQSNIAAIEAGKTISYEFSFDRNSVVKAVVIDAESKEQLDVVEIKKSSARDLDGLL</sequence>
<evidence type="ECO:0000313" key="2">
    <source>
        <dbReference type="Proteomes" id="UP000500961"/>
    </source>
</evidence>
<dbReference type="EMBL" id="CP041345">
    <property type="protein sequence ID" value="QKG81084.1"/>
    <property type="molecule type" value="Genomic_DNA"/>
</dbReference>
<dbReference type="Pfam" id="PF08665">
    <property type="entry name" value="PglZ"/>
    <property type="match status" value="1"/>
</dbReference>
<protein>
    <submittedName>
        <fullName evidence="1">PglZ domain-containing protein</fullName>
    </submittedName>
</protein>
<dbReference type="KEGG" id="ttz:FHG85_12680"/>
<dbReference type="AlphaFoldDB" id="A0A7D4C206"/>
<keyword evidence="2" id="KW-1185">Reference proteome</keyword>
<organism evidence="1 2">
    <name type="scientific">Tenuifilum thalassicum</name>
    <dbReference type="NCBI Taxonomy" id="2590900"/>
    <lineage>
        <taxon>Bacteria</taxon>
        <taxon>Pseudomonadati</taxon>
        <taxon>Bacteroidota</taxon>
        <taxon>Bacteroidia</taxon>
        <taxon>Bacteroidales</taxon>
        <taxon>Tenuifilaceae</taxon>
        <taxon>Tenuifilum</taxon>
    </lineage>
</organism>
<proteinExistence type="predicted"/>
<reference evidence="1 2" key="1">
    <citation type="submission" date="2019-07" db="EMBL/GenBank/DDBJ databases">
        <title>Thalassofilum flectens gen. nov., sp. nov., a novel moderate thermophilic anaerobe from a shallow sea hot spring in Kunashir Island (Russia), representing a new family in the order Bacteroidales, and proposal of Thalassofilacea fam. nov.</title>
        <authorList>
            <person name="Kochetkova T.V."/>
            <person name="Podosokorskaya O.A."/>
            <person name="Novikov A."/>
            <person name="Elcheninov A.G."/>
            <person name="Toshchakov S.V."/>
            <person name="Kublanov I.V."/>
        </authorList>
    </citation>
    <scope>NUCLEOTIDE SEQUENCE [LARGE SCALE GENOMIC DNA]</scope>
    <source>
        <strain evidence="1 2">38-H</strain>
    </source>
</reference>
<gene>
    <name evidence="1" type="ORF">FHG85_12680</name>
</gene>
<dbReference type="Proteomes" id="UP000500961">
    <property type="component" value="Chromosome"/>
</dbReference>
<accession>A0A7D4C206</accession>
<dbReference type="RefSeq" id="WP_173076495.1">
    <property type="nucleotide sequence ID" value="NZ_CP041345.1"/>
</dbReference>
<name>A0A7D4C206_9BACT</name>
<evidence type="ECO:0000313" key="1">
    <source>
        <dbReference type="EMBL" id="QKG81084.1"/>
    </source>
</evidence>